<dbReference type="RefSeq" id="WP_115406931.1">
    <property type="nucleotide sequence ID" value="NZ_UGYV01000001.1"/>
</dbReference>
<feature type="transmembrane region" description="Helical" evidence="1">
    <location>
        <begin position="7"/>
        <end position="27"/>
    </location>
</feature>
<keyword evidence="1" id="KW-0812">Transmembrane</keyword>
<sequence length="77" mass="8499">MKAAAKRFLNVATLIATLYLAILIWLMVSGGASNWVKFIIGNFVPLSITYISILIINYVSFGKITIWHKNISNQGGV</sequence>
<evidence type="ECO:0000313" key="3">
    <source>
        <dbReference type="Proteomes" id="UP000255061"/>
    </source>
</evidence>
<evidence type="ECO:0000313" key="2">
    <source>
        <dbReference type="EMBL" id="SUI93137.1"/>
    </source>
</evidence>
<dbReference type="EMBL" id="UGYV01000001">
    <property type="protein sequence ID" value="SUI93137.1"/>
    <property type="molecule type" value="Genomic_DNA"/>
</dbReference>
<reference evidence="2 3" key="1">
    <citation type="submission" date="2018-06" db="EMBL/GenBank/DDBJ databases">
        <authorList>
            <consortium name="Pathogen Informatics"/>
            <person name="Doyle S."/>
        </authorList>
    </citation>
    <scope>NUCLEOTIDE SEQUENCE [LARGE SCALE GENOMIC DNA]</scope>
    <source>
        <strain evidence="2 3">NCTC10736</strain>
    </source>
</reference>
<dbReference type="Proteomes" id="UP000255061">
    <property type="component" value="Unassembled WGS sequence"/>
</dbReference>
<gene>
    <name evidence="2" type="ORF">NCTC10736_03613</name>
</gene>
<protein>
    <submittedName>
        <fullName evidence="2">Uncharacterized protein</fullName>
    </submittedName>
</protein>
<accession>A0A380B5B3</accession>
<dbReference type="AlphaFoldDB" id="A0A380B5B3"/>
<keyword evidence="1" id="KW-0472">Membrane</keyword>
<name>A0A380B5B3_9GAMM</name>
<proteinExistence type="predicted"/>
<organism evidence="2 3">
    <name type="scientific">Shewanella morhuae</name>
    <dbReference type="NCBI Taxonomy" id="365591"/>
    <lineage>
        <taxon>Bacteria</taxon>
        <taxon>Pseudomonadati</taxon>
        <taxon>Pseudomonadota</taxon>
        <taxon>Gammaproteobacteria</taxon>
        <taxon>Alteromonadales</taxon>
        <taxon>Shewanellaceae</taxon>
        <taxon>Shewanella</taxon>
    </lineage>
</organism>
<keyword evidence="1" id="KW-1133">Transmembrane helix</keyword>
<evidence type="ECO:0000256" key="1">
    <source>
        <dbReference type="SAM" id="Phobius"/>
    </source>
</evidence>
<feature type="transmembrane region" description="Helical" evidence="1">
    <location>
        <begin position="39"/>
        <end position="59"/>
    </location>
</feature>